<dbReference type="Gene3D" id="1.10.287.1080">
    <property type="entry name" value="MazG-like"/>
    <property type="match status" value="1"/>
</dbReference>
<keyword evidence="2" id="KW-1185">Reference proteome</keyword>
<dbReference type="KEGG" id="llh:I41_01030"/>
<evidence type="ECO:0000313" key="2">
    <source>
        <dbReference type="Proteomes" id="UP000317909"/>
    </source>
</evidence>
<dbReference type="RefSeq" id="WP_145429940.1">
    <property type="nucleotide sequence ID" value="NZ_CP036339.1"/>
</dbReference>
<accession>A0A517TRG2</accession>
<organism evidence="1 2">
    <name type="scientific">Lacipirellula limnantheis</name>
    <dbReference type="NCBI Taxonomy" id="2528024"/>
    <lineage>
        <taxon>Bacteria</taxon>
        <taxon>Pseudomonadati</taxon>
        <taxon>Planctomycetota</taxon>
        <taxon>Planctomycetia</taxon>
        <taxon>Pirellulales</taxon>
        <taxon>Lacipirellulaceae</taxon>
        <taxon>Lacipirellula</taxon>
    </lineage>
</organism>
<dbReference type="PIRSF" id="PIRSF029826">
    <property type="entry name" value="UCP029826_pph"/>
    <property type="match status" value="1"/>
</dbReference>
<dbReference type="EMBL" id="CP036339">
    <property type="protein sequence ID" value="QDT70949.1"/>
    <property type="molecule type" value="Genomic_DNA"/>
</dbReference>
<dbReference type="SUPFAM" id="SSF101386">
    <property type="entry name" value="all-alpha NTP pyrophosphatases"/>
    <property type="match status" value="1"/>
</dbReference>
<dbReference type="GO" id="GO:0009143">
    <property type="term" value="P:nucleoside triphosphate catabolic process"/>
    <property type="evidence" value="ECO:0007669"/>
    <property type="project" value="InterPro"/>
</dbReference>
<dbReference type="Proteomes" id="UP000317909">
    <property type="component" value="Chromosome"/>
</dbReference>
<dbReference type="OrthoDB" id="9791898at2"/>
<dbReference type="GO" id="GO:0047429">
    <property type="term" value="F:nucleoside triphosphate diphosphatase activity"/>
    <property type="evidence" value="ECO:0007669"/>
    <property type="project" value="InterPro"/>
</dbReference>
<dbReference type="Pfam" id="PF12643">
    <property type="entry name" value="MazG-like"/>
    <property type="match status" value="1"/>
</dbReference>
<dbReference type="AlphaFoldDB" id="A0A517TRG2"/>
<dbReference type="PANTHER" id="PTHR46523">
    <property type="entry name" value="DCTP PYROPHOSPHATASE 1"/>
    <property type="match status" value="1"/>
</dbReference>
<keyword evidence="1" id="KW-0378">Hydrolase</keyword>
<proteinExistence type="predicted"/>
<gene>
    <name evidence="1" type="ORF">I41_01030</name>
</gene>
<dbReference type="PANTHER" id="PTHR46523:SF1">
    <property type="entry name" value="DCTP PYROPHOSPHATASE 1"/>
    <property type="match status" value="1"/>
</dbReference>
<dbReference type="InterPro" id="IPR052555">
    <property type="entry name" value="dCTP_Pyrophosphatase"/>
</dbReference>
<sequence length="119" mass="13779">MSDSATTVEELRQIIRQFVEERDWRQFHAPKNVAMALAVEAAELMEHFQWLDVEESRRLPENPEKLAAIGEELADVIGYSMALANELGIDVSDAIRKKMVKNRLKYPADEFRGRYRRDG</sequence>
<reference evidence="1 2" key="1">
    <citation type="submission" date="2019-02" db="EMBL/GenBank/DDBJ databases">
        <title>Deep-cultivation of Planctomycetes and their phenomic and genomic characterization uncovers novel biology.</title>
        <authorList>
            <person name="Wiegand S."/>
            <person name="Jogler M."/>
            <person name="Boedeker C."/>
            <person name="Pinto D."/>
            <person name="Vollmers J."/>
            <person name="Rivas-Marin E."/>
            <person name="Kohn T."/>
            <person name="Peeters S.H."/>
            <person name="Heuer A."/>
            <person name="Rast P."/>
            <person name="Oberbeckmann S."/>
            <person name="Bunk B."/>
            <person name="Jeske O."/>
            <person name="Meyerdierks A."/>
            <person name="Storesund J.E."/>
            <person name="Kallscheuer N."/>
            <person name="Luecker S."/>
            <person name="Lage O.M."/>
            <person name="Pohl T."/>
            <person name="Merkel B.J."/>
            <person name="Hornburger P."/>
            <person name="Mueller R.-W."/>
            <person name="Bruemmer F."/>
            <person name="Labrenz M."/>
            <person name="Spormann A.M."/>
            <person name="Op den Camp H."/>
            <person name="Overmann J."/>
            <person name="Amann R."/>
            <person name="Jetten M.S.M."/>
            <person name="Mascher T."/>
            <person name="Medema M.H."/>
            <person name="Devos D.P."/>
            <person name="Kaster A.-K."/>
            <person name="Ovreas L."/>
            <person name="Rohde M."/>
            <person name="Galperin M.Y."/>
            <person name="Jogler C."/>
        </authorList>
    </citation>
    <scope>NUCLEOTIDE SEQUENCE [LARGE SCALE GENOMIC DNA]</scope>
    <source>
        <strain evidence="1 2">I41</strain>
    </source>
</reference>
<protein>
    <submittedName>
        <fullName evidence="1">MazG nucleotide pyrophosphohydrolase domain protein</fullName>
    </submittedName>
</protein>
<dbReference type="InterPro" id="IPR025984">
    <property type="entry name" value="DCTPP"/>
</dbReference>
<dbReference type="CDD" id="cd11537">
    <property type="entry name" value="NTP-PPase_RS21-C6_like"/>
    <property type="match status" value="1"/>
</dbReference>
<name>A0A517TRG2_9BACT</name>
<evidence type="ECO:0000313" key="1">
    <source>
        <dbReference type="EMBL" id="QDT70949.1"/>
    </source>
</evidence>